<evidence type="ECO:0000256" key="1">
    <source>
        <dbReference type="SAM" id="MobiDB-lite"/>
    </source>
</evidence>
<accession>A0A4Y3RAP9</accession>
<comment type="caution">
    <text evidence="2">The sequence shown here is derived from an EMBL/GenBank/DDBJ whole genome shotgun (WGS) entry which is preliminary data.</text>
</comment>
<reference evidence="2 3" key="1">
    <citation type="submission" date="2019-06" db="EMBL/GenBank/DDBJ databases">
        <title>Whole genome shotgun sequence of Streptomyces cacaoi subsp. cacaoi NBRC 12748.</title>
        <authorList>
            <person name="Hosoyama A."/>
            <person name="Uohara A."/>
            <person name="Ohji S."/>
            <person name="Ichikawa N."/>
        </authorList>
    </citation>
    <scope>NUCLEOTIDE SEQUENCE [LARGE SCALE GENOMIC DNA]</scope>
    <source>
        <strain evidence="2 3">NBRC 12748</strain>
    </source>
</reference>
<name>A0A4Y3RAP9_STRCI</name>
<dbReference type="AlphaFoldDB" id="A0A4Y3RAP9"/>
<protein>
    <recommendedName>
        <fullName evidence="4">DUF3558 domain-containing protein</fullName>
    </recommendedName>
</protein>
<dbReference type="EMBL" id="BJMM01000062">
    <property type="protein sequence ID" value="GEB53757.1"/>
    <property type="molecule type" value="Genomic_DNA"/>
</dbReference>
<gene>
    <name evidence="2" type="ORF">SCA03_63080</name>
</gene>
<keyword evidence="3" id="KW-1185">Reference proteome</keyword>
<evidence type="ECO:0000313" key="2">
    <source>
        <dbReference type="EMBL" id="GEB53757.1"/>
    </source>
</evidence>
<dbReference type="Proteomes" id="UP000319210">
    <property type="component" value="Unassembled WGS sequence"/>
</dbReference>
<proteinExistence type="predicted"/>
<feature type="region of interest" description="Disordered" evidence="1">
    <location>
        <begin position="1"/>
        <end position="68"/>
    </location>
</feature>
<organism evidence="2 3">
    <name type="scientific">Streptomyces cacaoi</name>
    <dbReference type="NCBI Taxonomy" id="1898"/>
    <lineage>
        <taxon>Bacteria</taxon>
        <taxon>Bacillati</taxon>
        <taxon>Actinomycetota</taxon>
        <taxon>Actinomycetes</taxon>
        <taxon>Kitasatosporales</taxon>
        <taxon>Streptomycetaceae</taxon>
        <taxon>Streptomyces</taxon>
    </lineage>
</organism>
<sequence length="440" mass="48850">MPRIGLPSLLSQRRRLRPRARAREPPQNRLHWPDGCGVATGTPPAISFPGGEEAGPPPGNPPDRTDSPWEPVPLIPGKTLFAKKPIVLGALAVALAAALTAALLLASGHDPDEPKSFCWGRLTPRDVGRISAWRGEEYSALDSPRTDYTGYKKQNFPDCTLFQSHAHLASISVSKSLENAPWGKHGLHFRAEYNSVAPMPQGITGWTGVPDKPEYPSAQIILPKACRKPFRTGRSDVQLRVDLYGRQEDHWSDTSTRERMTHIATKVGDHLTRKYKCGDENWQKKARAAAAPSSQFDHVDPANVCRLRDLKVFTEPEAAEQVRQRTAGTIEDTWNCVTVLNKRLQQKRRADGETTLAAFTTTRNPYYVAEFKRNYGNSTSGKDFTARIVRCGSREYLLDAMYPPPDEGDAGKFGEKNLLDGDTLYADFEKAFKQRAQCAG</sequence>
<evidence type="ECO:0008006" key="4">
    <source>
        <dbReference type="Google" id="ProtNLM"/>
    </source>
</evidence>
<feature type="compositionally biased region" description="Low complexity" evidence="1">
    <location>
        <begin position="1"/>
        <end position="11"/>
    </location>
</feature>
<evidence type="ECO:0000313" key="3">
    <source>
        <dbReference type="Proteomes" id="UP000319210"/>
    </source>
</evidence>